<reference evidence="2 3" key="1">
    <citation type="submission" date="2021-12" db="EMBL/GenBank/DDBJ databases">
        <title>Genome sequencing of bacteria with rrn-lacking chromosome and rrn-plasmid.</title>
        <authorList>
            <person name="Anda M."/>
            <person name="Iwasaki W."/>
        </authorList>
    </citation>
    <scope>NUCLEOTIDE SEQUENCE [LARGE SCALE GENOMIC DNA]</scope>
    <source>
        <strain evidence="2 3">DSM 100852</strain>
        <plasmid evidence="2 3">pFA3</plasmid>
    </source>
</reference>
<proteinExistence type="predicted"/>
<geneLocation type="plasmid" evidence="2 3">
    <name>pFA3</name>
</geneLocation>
<feature type="compositionally biased region" description="Polar residues" evidence="1">
    <location>
        <begin position="229"/>
        <end position="238"/>
    </location>
</feature>
<evidence type="ECO:0000256" key="1">
    <source>
        <dbReference type="SAM" id="MobiDB-lite"/>
    </source>
</evidence>
<dbReference type="Gene3D" id="3.90.1530.10">
    <property type="entry name" value="Conserved hypothetical protein from pyrococcus furiosus pfu- 392566-001, ParB domain"/>
    <property type="match status" value="1"/>
</dbReference>
<evidence type="ECO:0000313" key="3">
    <source>
        <dbReference type="Proteomes" id="UP001348817"/>
    </source>
</evidence>
<dbReference type="KEGG" id="fax:FUAX_46450"/>
<organism evidence="2 3">
    <name type="scientific">Fulvitalea axinellae</name>
    <dbReference type="NCBI Taxonomy" id="1182444"/>
    <lineage>
        <taxon>Bacteria</taxon>
        <taxon>Pseudomonadati</taxon>
        <taxon>Bacteroidota</taxon>
        <taxon>Cytophagia</taxon>
        <taxon>Cytophagales</taxon>
        <taxon>Persicobacteraceae</taxon>
        <taxon>Fulvitalea</taxon>
    </lineage>
</organism>
<evidence type="ECO:0000313" key="2">
    <source>
        <dbReference type="EMBL" id="BDD12213.1"/>
    </source>
</evidence>
<dbReference type="AlphaFoldDB" id="A0AAU9CW29"/>
<name>A0AAU9CW29_9BACT</name>
<evidence type="ECO:0008006" key="4">
    <source>
        <dbReference type="Google" id="ProtNLM"/>
    </source>
</evidence>
<keyword evidence="3" id="KW-1185">Reference proteome</keyword>
<accession>A0AAU9CW29</accession>
<keyword evidence="2" id="KW-0614">Plasmid</keyword>
<gene>
    <name evidence="2" type="ORF">FUAX_46450</name>
</gene>
<dbReference type="EMBL" id="AP025317">
    <property type="protein sequence ID" value="BDD12213.1"/>
    <property type="molecule type" value="Genomic_DNA"/>
</dbReference>
<dbReference type="InterPro" id="IPR036086">
    <property type="entry name" value="ParB/Sulfiredoxin_sf"/>
</dbReference>
<sequence>MAKKIIIPAVKSAANQKLQQDQAIKDNIRIIDELRDLIPPLQGEEFRQLQDNILKQGCREPILLWRNGTDYVLVDGHNRYRICTENNIKFDFRLLHFEDIGKAKHWMIENQLGRRNLTPEQASYLRGLRYESEKMDNRGYGQVESKGQNVLSTSERIAKEYNVSEKTIKRDAKFARGLDAVGSKNPELKRDLLAGDVKARKADIQKLADVPAEEIGVIDKPEDIAKAVTKSSPKTDTAPSDPKKEAFVHHRKEILRALELVGKKMDAPSYDNLIAKLDELKAILEI</sequence>
<protein>
    <recommendedName>
        <fullName evidence="4">ParB/Sulfiredoxin domain-containing protein</fullName>
    </recommendedName>
</protein>
<dbReference type="Proteomes" id="UP001348817">
    <property type="component" value="Plasmid pFA3"/>
</dbReference>
<dbReference type="RefSeq" id="WP_338395355.1">
    <property type="nucleotide sequence ID" value="NZ_AP025317.1"/>
</dbReference>
<dbReference type="SUPFAM" id="SSF110849">
    <property type="entry name" value="ParB/Sulfiredoxin"/>
    <property type="match status" value="1"/>
</dbReference>
<feature type="region of interest" description="Disordered" evidence="1">
    <location>
        <begin position="227"/>
        <end position="246"/>
    </location>
</feature>